<dbReference type="AlphaFoldDB" id="A0A369CHJ0"/>
<dbReference type="InterPro" id="IPR004304">
    <property type="entry name" value="FmdA_AmdA"/>
</dbReference>
<evidence type="ECO:0000313" key="3">
    <source>
        <dbReference type="Proteomes" id="UP000252707"/>
    </source>
</evidence>
<evidence type="ECO:0000256" key="1">
    <source>
        <dbReference type="SAM" id="MobiDB-lite"/>
    </source>
</evidence>
<dbReference type="GO" id="GO:0016811">
    <property type="term" value="F:hydrolase activity, acting on carbon-nitrogen (but not peptide) bonds, in linear amides"/>
    <property type="evidence" value="ECO:0007669"/>
    <property type="project" value="InterPro"/>
</dbReference>
<dbReference type="Gene3D" id="3.10.28.20">
    <property type="entry name" value="Acetamidase/Formamidase-like domains"/>
    <property type="match status" value="1"/>
</dbReference>
<dbReference type="PANTHER" id="PTHR31891:SF1">
    <property type="entry name" value="FORMAMIDASE C869.04-RELATED"/>
    <property type="match status" value="1"/>
</dbReference>
<evidence type="ECO:0000313" key="2">
    <source>
        <dbReference type="EMBL" id="RCX33031.1"/>
    </source>
</evidence>
<gene>
    <name evidence="2" type="ORF">DFQ59_101330</name>
</gene>
<dbReference type="PANTHER" id="PTHR31891">
    <property type="entry name" value="FORMAMIDASE C869.04-RELATED"/>
    <property type="match status" value="1"/>
</dbReference>
<proteinExistence type="predicted"/>
<keyword evidence="3" id="KW-1185">Reference proteome</keyword>
<accession>A0A369CHJ0</accession>
<sequence>MAGMTTRDNAPRRIRPTHNDRPSIRKRGGSCQERTGMIPRERDTRHRPIAPLAPVVVGLALALGGTGAEGGTDPCAAGEPRHYTLPANDKTVNWGYFSKSIPPALTVKSGDMVTIETLTHHADDDYERMIKGDPGAESVYTWDAKHKNVDRRGAGPMDASIHGRGAGEGFGVHILTGPIKVCGAEPGDVLEVRILDMHPRPSANPDYAGKTFGSNAAAWWGFHYKHLIEEPKPREVITIYQVDATGQQDWARAVYNFRWVPQTDPFGVVHETIDYPGVRVDHSLVKENHDILGEARIPVRLHFGTMGVAPAEADMVDSIPPSYTGGNIDDWRIGKGGTMYYPVAVEGALLSVGDPHAAQGDSELDGTAIETSLTGVLQIVLHKKDELAGTVVEGLDYPLLETGDEWVVHGFSYANYLAELGPGAQQEIYANSSLDKAMVDAFRKMRHFLMTTRGLSEDEAISLMSVAVDFGVTQVVDGNWGIHATLPKRVFAGDAE</sequence>
<dbReference type="Proteomes" id="UP000252707">
    <property type="component" value="Unassembled WGS sequence"/>
</dbReference>
<dbReference type="Gene3D" id="2.60.120.580">
    <property type="entry name" value="Acetamidase/Formamidase-like domains"/>
    <property type="match status" value="2"/>
</dbReference>
<protein>
    <submittedName>
        <fullName evidence="2">Acetamidase/formamidase</fullName>
    </submittedName>
</protein>
<name>A0A369CHJ0_9GAMM</name>
<feature type="region of interest" description="Disordered" evidence="1">
    <location>
        <begin position="1"/>
        <end position="37"/>
    </location>
</feature>
<comment type="caution">
    <text evidence="2">The sequence shown here is derived from an EMBL/GenBank/DDBJ whole genome shotgun (WGS) entry which is preliminary data.</text>
</comment>
<reference evidence="2 3" key="1">
    <citation type="submission" date="2018-07" db="EMBL/GenBank/DDBJ databases">
        <title>Genomic Encyclopedia of Type Strains, Phase IV (KMG-IV): sequencing the most valuable type-strain genomes for metagenomic binning, comparative biology and taxonomic classification.</title>
        <authorList>
            <person name="Goeker M."/>
        </authorList>
    </citation>
    <scope>NUCLEOTIDE SEQUENCE [LARGE SCALE GENOMIC DNA]</scope>
    <source>
        <strain evidence="2 3">DSM 26407</strain>
    </source>
</reference>
<organism evidence="2 3">
    <name type="scientific">Thioalbus denitrificans</name>
    <dbReference type="NCBI Taxonomy" id="547122"/>
    <lineage>
        <taxon>Bacteria</taxon>
        <taxon>Pseudomonadati</taxon>
        <taxon>Pseudomonadota</taxon>
        <taxon>Gammaproteobacteria</taxon>
        <taxon>Chromatiales</taxon>
        <taxon>Ectothiorhodospiraceae</taxon>
        <taxon>Thioalbus</taxon>
    </lineage>
</organism>
<dbReference type="SUPFAM" id="SSF141130">
    <property type="entry name" value="Acetamidase/Formamidase-like"/>
    <property type="match status" value="1"/>
</dbReference>
<dbReference type="EMBL" id="QPJY01000001">
    <property type="protein sequence ID" value="RCX33031.1"/>
    <property type="molecule type" value="Genomic_DNA"/>
</dbReference>
<dbReference type="Pfam" id="PF03069">
    <property type="entry name" value="FmdA_AmdA"/>
    <property type="match status" value="1"/>
</dbReference>